<dbReference type="PANTHER" id="PTHR45932">
    <property type="entry name" value="PATELLIN-1"/>
    <property type="match status" value="1"/>
</dbReference>
<evidence type="ECO:0000256" key="1">
    <source>
        <dbReference type="ARBA" id="ARBA00004370"/>
    </source>
</evidence>
<dbReference type="SMART" id="SM00516">
    <property type="entry name" value="SEC14"/>
    <property type="match status" value="1"/>
</dbReference>
<name>A0A199ULM6_ANACO</name>
<comment type="subcellular location">
    <subcellularLocation>
        <location evidence="1">Membrane</location>
    </subcellularLocation>
</comment>
<dbReference type="PANTHER" id="PTHR45932:SF17">
    <property type="entry name" value="CELLULAR RETINALDEHYDE-BINDING_TRIPLE FUNCTION DOMAIN-CONTAINING PROTEIN"/>
    <property type="match status" value="1"/>
</dbReference>
<dbReference type="EMBL" id="LSRQ01006888">
    <property type="protein sequence ID" value="OAY65485.1"/>
    <property type="molecule type" value="Genomic_DNA"/>
</dbReference>
<dbReference type="Gene3D" id="3.40.525.10">
    <property type="entry name" value="CRAL-TRIO lipid binding domain"/>
    <property type="match status" value="1"/>
</dbReference>
<dbReference type="InterPro" id="IPR056794">
    <property type="entry name" value="PATL1-6_C_GOLD"/>
</dbReference>
<dbReference type="GO" id="GO:0016020">
    <property type="term" value="C:membrane"/>
    <property type="evidence" value="ECO:0007669"/>
    <property type="project" value="UniProtKB-SubCell"/>
</dbReference>
<dbReference type="InterPro" id="IPR011074">
    <property type="entry name" value="CRAL/TRIO_N_dom"/>
</dbReference>
<dbReference type="Pfam" id="PF25099">
    <property type="entry name" value="GOLD_PATL1_C"/>
    <property type="match status" value="1"/>
</dbReference>
<comment type="caution">
    <text evidence="6">The sequence shown here is derived from an EMBL/GenBank/DDBJ whole genome shotgun (WGS) entry which is preliminary data.</text>
</comment>
<gene>
    <name evidence="6" type="ORF">ACMD2_03035</name>
</gene>
<feature type="compositionally biased region" description="Pro residues" evidence="4">
    <location>
        <begin position="25"/>
        <end position="34"/>
    </location>
</feature>
<dbReference type="Pfam" id="PF00650">
    <property type="entry name" value="CRAL_TRIO"/>
    <property type="match status" value="1"/>
</dbReference>
<dbReference type="SUPFAM" id="SSF52087">
    <property type="entry name" value="CRAL/TRIO domain"/>
    <property type="match status" value="1"/>
</dbReference>
<dbReference type="InterPro" id="IPR036865">
    <property type="entry name" value="CRAL-TRIO_dom_sf"/>
</dbReference>
<protein>
    <submittedName>
        <fullName evidence="6">Patellin-3</fullName>
    </submittedName>
</protein>
<feature type="region of interest" description="Disordered" evidence="4">
    <location>
        <begin position="1"/>
        <end position="95"/>
    </location>
</feature>
<dbReference type="PROSITE" id="PS50191">
    <property type="entry name" value="CRAL_TRIO"/>
    <property type="match status" value="1"/>
</dbReference>
<accession>A0A199ULM6</accession>
<keyword evidence="3" id="KW-0472">Membrane</keyword>
<dbReference type="Gene3D" id="2.60.120.680">
    <property type="entry name" value="GOLD domain"/>
    <property type="match status" value="1"/>
</dbReference>
<evidence type="ECO:0000256" key="3">
    <source>
        <dbReference type="ARBA" id="ARBA00023136"/>
    </source>
</evidence>
<evidence type="ECO:0000256" key="2">
    <source>
        <dbReference type="ARBA" id="ARBA00022448"/>
    </source>
</evidence>
<dbReference type="AlphaFoldDB" id="A0A199ULM6"/>
<dbReference type="SUPFAM" id="SSF46938">
    <property type="entry name" value="CRAL/TRIO N-terminal domain"/>
    <property type="match status" value="1"/>
</dbReference>
<evidence type="ECO:0000259" key="5">
    <source>
        <dbReference type="PROSITE" id="PS50191"/>
    </source>
</evidence>
<feature type="region of interest" description="Disordered" evidence="4">
    <location>
        <begin position="109"/>
        <end position="136"/>
    </location>
</feature>
<dbReference type="STRING" id="4615.A0A199ULM6"/>
<organism evidence="6 7">
    <name type="scientific">Ananas comosus</name>
    <name type="common">Pineapple</name>
    <name type="synonym">Ananas ananas</name>
    <dbReference type="NCBI Taxonomy" id="4615"/>
    <lineage>
        <taxon>Eukaryota</taxon>
        <taxon>Viridiplantae</taxon>
        <taxon>Streptophyta</taxon>
        <taxon>Embryophyta</taxon>
        <taxon>Tracheophyta</taxon>
        <taxon>Spermatophyta</taxon>
        <taxon>Magnoliopsida</taxon>
        <taxon>Liliopsida</taxon>
        <taxon>Poales</taxon>
        <taxon>Bromeliaceae</taxon>
        <taxon>Bromelioideae</taxon>
        <taxon>Ananas</taxon>
    </lineage>
</organism>
<dbReference type="Proteomes" id="UP000092600">
    <property type="component" value="Unassembled WGS sequence"/>
</dbReference>
<feature type="compositionally biased region" description="Basic and acidic residues" evidence="4">
    <location>
        <begin position="1"/>
        <end position="21"/>
    </location>
</feature>
<proteinExistence type="predicted"/>
<dbReference type="Gene3D" id="1.10.8.20">
    <property type="entry name" value="N-terminal domain of phosphatidylinositol transfer protein sec14p"/>
    <property type="match status" value="1"/>
</dbReference>
<sequence>MAEETLTKEHEAAEEEKKVTENEQTPPPPPPPAPEAEDEPKKPVAVAGAAPDAAEAAKAGDLKAPTAATTISQVVSFKEEEEEDETNAADPEKKALDELKRLLRSALANRDFPCPPPPPPPPPSAAEEEATAEEDGARTVEAIAESVVPAPAPTTPPRPEEVSIWGVPLFADERTDTVLLKFLRARDLHVESAMAMLKGAVAWRRSFAIDALLAEDLAGASELSRAVFMSGADREGHPVCYNLYGELQRKELYAAAFADEEKRRGFLKWRIQFLEKGIRELLDFKPGGVSTMVQVTDLSNSAVGPVKRDLRNALALLLDNYPEFVAKQIFINVPWWYLAFNRMISPFLTHRTKSKFVFAGPSKSAETLFKHIAPEQVPVRFGGLSKENDEDFTTSDAVTEIAIKPSTNQAIVIPTNETSVVVWELRVLGWDVTYGAQYVPSREDAYTVIVQKARKMCGGDEPVVKDCFKIREPGKIVITVDNTTTKRKKLLYRYKTKKEVSA</sequence>
<dbReference type="InterPro" id="IPR001251">
    <property type="entry name" value="CRAL-TRIO_dom"/>
</dbReference>
<dbReference type="InterPro" id="IPR036273">
    <property type="entry name" value="CRAL/TRIO_N_dom_sf"/>
</dbReference>
<reference evidence="6 7" key="1">
    <citation type="journal article" date="2016" name="DNA Res.">
        <title>The draft genome of MD-2 pineapple using hybrid error correction of long reads.</title>
        <authorList>
            <person name="Redwan R.M."/>
            <person name="Saidin A."/>
            <person name="Kumar S.V."/>
        </authorList>
    </citation>
    <scope>NUCLEOTIDE SEQUENCE [LARGE SCALE GENOMIC DNA]</scope>
    <source>
        <strain evidence="7">cv. MD2</strain>
        <tissue evidence="6">Leaf</tissue>
    </source>
</reference>
<dbReference type="Pfam" id="PF03765">
    <property type="entry name" value="CRAL_TRIO_N"/>
    <property type="match status" value="1"/>
</dbReference>
<evidence type="ECO:0000313" key="7">
    <source>
        <dbReference type="Proteomes" id="UP000092600"/>
    </source>
</evidence>
<feature type="domain" description="CRAL-TRIO" evidence="5">
    <location>
        <begin position="216"/>
        <end position="389"/>
    </location>
</feature>
<evidence type="ECO:0000256" key="4">
    <source>
        <dbReference type="SAM" id="MobiDB-lite"/>
    </source>
</evidence>
<feature type="compositionally biased region" description="Low complexity" evidence="4">
    <location>
        <begin position="43"/>
        <end position="65"/>
    </location>
</feature>
<keyword evidence="2" id="KW-0813">Transport</keyword>
<dbReference type="CDD" id="cd00170">
    <property type="entry name" value="SEC14"/>
    <property type="match status" value="1"/>
</dbReference>
<dbReference type="SMART" id="SM01100">
    <property type="entry name" value="CRAL_TRIO_N"/>
    <property type="match status" value="1"/>
</dbReference>
<evidence type="ECO:0000313" key="6">
    <source>
        <dbReference type="EMBL" id="OAY65485.1"/>
    </source>
</evidence>
<feature type="compositionally biased region" description="Pro residues" evidence="4">
    <location>
        <begin position="113"/>
        <end position="124"/>
    </location>
</feature>
<dbReference type="GO" id="GO:0008289">
    <property type="term" value="F:lipid binding"/>
    <property type="evidence" value="ECO:0007669"/>
    <property type="project" value="InterPro"/>
</dbReference>
<dbReference type="InterPro" id="IPR044834">
    <property type="entry name" value="PATL"/>
</dbReference>